<sequence length="411" mass="44615">MTGGLGSVPKRWVVTAALLLSCWLHKVAAANSSPYNYAEALHKSLLYYQVQRSGELPYQRLAWRANSCSKCTGSMGEDLSGGYWEAGEMGELLEAIKWGTDFIMASMPTANQYVALYGNATADFLYYGPPEDYEMYAPDGASRPIFSWDVKTPGYNVLLASLQPSNMQAVSAANAFFQAYIPGSQRTVPHTANGLAYPWKGAGSLRTASNTAMLGFVHARTLKAAGNTDLADQIISYSLSQLNFVLGDGGRSWLVGFGSNPPQQSFQKTAWNSVLTWSTKGQSVDVQRADFQDTNAANRFIAYGALVGGPFDQSGVTYQDRRLNYTFVEPAVDYSSGLVGAIAAAAEYYGGQDRSRLGLRETATISAATPPQPPSPPLRPKSSQPLPCLHRLCRQHLPLSLAEGISWKPMR</sequence>
<evidence type="ECO:0000256" key="2">
    <source>
        <dbReference type="ARBA" id="ARBA00007072"/>
    </source>
</evidence>
<dbReference type="PANTHER" id="PTHR22298">
    <property type="entry name" value="ENDO-1,4-BETA-GLUCANASE"/>
    <property type="match status" value="1"/>
</dbReference>
<comment type="catalytic activity">
    <reaction evidence="1">
        <text>Endohydrolysis of (1-&gt;4)-beta-D-glucosidic linkages in cellulose, lichenin and cereal beta-D-glucans.</text>
        <dbReference type="EC" id="3.2.1.4"/>
    </reaction>
</comment>
<keyword evidence="6" id="KW-0119">Carbohydrate metabolism</keyword>
<keyword evidence="4" id="KW-0378">Hydrolase</keyword>
<evidence type="ECO:0000256" key="6">
    <source>
        <dbReference type="ARBA" id="ARBA00023277"/>
    </source>
</evidence>
<feature type="domain" description="Glycoside hydrolase family 9" evidence="11">
    <location>
        <begin position="37"/>
        <end position="88"/>
    </location>
</feature>
<feature type="region of interest" description="Disordered" evidence="9">
    <location>
        <begin position="366"/>
        <end position="385"/>
    </location>
</feature>
<keyword evidence="10" id="KW-0732">Signal</keyword>
<dbReference type="SUPFAM" id="SSF48208">
    <property type="entry name" value="Six-hairpin glycosidases"/>
    <property type="match status" value="1"/>
</dbReference>
<feature type="compositionally biased region" description="Pro residues" evidence="9">
    <location>
        <begin position="370"/>
        <end position="379"/>
    </location>
</feature>
<organism evidence="12 13">
    <name type="scientific">Apatococcus fuscideae</name>
    <dbReference type="NCBI Taxonomy" id="2026836"/>
    <lineage>
        <taxon>Eukaryota</taxon>
        <taxon>Viridiplantae</taxon>
        <taxon>Chlorophyta</taxon>
        <taxon>core chlorophytes</taxon>
        <taxon>Trebouxiophyceae</taxon>
        <taxon>Chlorellales</taxon>
        <taxon>Chlorellaceae</taxon>
        <taxon>Apatococcus</taxon>
    </lineage>
</organism>
<feature type="chain" id="PRO_5043957264" description="cellulase" evidence="10">
    <location>
        <begin position="30"/>
        <end position="411"/>
    </location>
</feature>
<keyword evidence="13" id="KW-1185">Reference proteome</keyword>
<evidence type="ECO:0000256" key="7">
    <source>
        <dbReference type="ARBA" id="ARBA00023295"/>
    </source>
</evidence>
<feature type="signal peptide" evidence="10">
    <location>
        <begin position="1"/>
        <end position="29"/>
    </location>
</feature>
<evidence type="ECO:0000256" key="9">
    <source>
        <dbReference type="SAM" id="MobiDB-lite"/>
    </source>
</evidence>
<feature type="domain" description="Glycoside hydrolase family 9" evidence="11">
    <location>
        <begin position="144"/>
        <end position="341"/>
    </location>
</feature>
<dbReference type="EC" id="3.2.1.4" evidence="3"/>
<evidence type="ECO:0000313" key="12">
    <source>
        <dbReference type="EMBL" id="KAK9848230.1"/>
    </source>
</evidence>
<comment type="caution">
    <text evidence="12">The sequence shown here is derived from an EMBL/GenBank/DDBJ whole genome shotgun (WGS) entry which is preliminary data.</text>
</comment>
<name>A0AAW1SMV7_9CHLO</name>
<evidence type="ECO:0000259" key="11">
    <source>
        <dbReference type="Pfam" id="PF00759"/>
    </source>
</evidence>
<evidence type="ECO:0000256" key="8">
    <source>
        <dbReference type="ARBA" id="ARBA00023326"/>
    </source>
</evidence>
<dbReference type="AlphaFoldDB" id="A0AAW1SMV7"/>
<evidence type="ECO:0000256" key="1">
    <source>
        <dbReference type="ARBA" id="ARBA00000966"/>
    </source>
</evidence>
<reference evidence="12 13" key="1">
    <citation type="journal article" date="2024" name="Nat. Commun.">
        <title>Phylogenomics reveals the evolutionary origins of lichenization in chlorophyte algae.</title>
        <authorList>
            <person name="Puginier C."/>
            <person name="Libourel C."/>
            <person name="Otte J."/>
            <person name="Skaloud P."/>
            <person name="Haon M."/>
            <person name="Grisel S."/>
            <person name="Petersen M."/>
            <person name="Berrin J.G."/>
            <person name="Delaux P.M."/>
            <person name="Dal Grande F."/>
            <person name="Keller J."/>
        </authorList>
    </citation>
    <scope>NUCLEOTIDE SEQUENCE [LARGE SCALE GENOMIC DNA]</scope>
    <source>
        <strain evidence="12 13">SAG 2523</strain>
    </source>
</reference>
<proteinExistence type="inferred from homology"/>
<evidence type="ECO:0000256" key="4">
    <source>
        <dbReference type="ARBA" id="ARBA00022801"/>
    </source>
</evidence>
<evidence type="ECO:0000256" key="5">
    <source>
        <dbReference type="ARBA" id="ARBA00023001"/>
    </source>
</evidence>
<dbReference type="EMBL" id="JALJOV010001414">
    <property type="protein sequence ID" value="KAK9848230.1"/>
    <property type="molecule type" value="Genomic_DNA"/>
</dbReference>
<dbReference type="Proteomes" id="UP001485043">
    <property type="component" value="Unassembled WGS sequence"/>
</dbReference>
<dbReference type="InterPro" id="IPR008928">
    <property type="entry name" value="6-hairpin_glycosidase_sf"/>
</dbReference>
<evidence type="ECO:0000313" key="13">
    <source>
        <dbReference type="Proteomes" id="UP001485043"/>
    </source>
</evidence>
<accession>A0AAW1SMV7</accession>
<gene>
    <name evidence="12" type="ORF">WJX84_000284</name>
</gene>
<evidence type="ECO:0000256" key="3">
    <source>
        <dbReference type="ARBA" id="ARBA00012601"/>
    </source>
</evidence>
<dbReference type="InterPro" id="IPR012341">
    <property type="entry name" value="6hp_glycosidase-like_sf"/>
</dbReference>
<dbReference type="Pfam" id="PF00759">
    <property type="entry name" value="Glyco_hydro_9"/>
    <property type="match status" value="2"/>
</dbReference>
<dbReference type="GO" id="GO:0008810">
    <property type="term" value="F:cellulase activity"/>
    <property type="evidence" value="ECO:0007669"/>
    <property type="project" value="UniProtKB-EC"/>
</dbReference>
<keyword evidence="7" id="KW-0326">Glycosidase</keyword>
<dbReference type="InterPro" id="IPR001701">
    <property type="entry name" value="Glyco_hydro_9"/>
</dbReference>
<keyword evidence="5" id="KW-0136">Cellulose degradation</keyword>
<evidence type="ECO:0000256" key="10">
    <source>
        <dbReference type="SAM" id="SignalP"/>
    </source>
</evidence>
<dbReference type="GO" id="GO:0030245">
    <property type="term" value="P:cellulose catabolic process"/>
    <property type="evidence" value="ECO:0007669"/>
    <property type="project" value="UniProtKB-KW"/>
</dbReference>
<dbReference type="Gene3D" id="1.50.10.10">
    <property type="match status" value="3"/>
</dbReference>
<keyword evidence="8" id="KW-0624">Polysaccharide degradation</keyword>
<comment type="similarity">
    <text evidence="2">Belongs to the glycosyl hydrolase 9 (cellulase E) family.</text>
</comment>
<protein>
    <recommendedName>
        <fullName evidence="3">cellulase</fullName>
        <ecNumber evidence="3">3.2.1.4</ecNumber>
    </recommendedName>
</protein>